<dbReference type="AlphaFoldDB" id="A0A9P0CDU4"/>
<sequence length="380" mass="43737">MSFRTKLMDMVNQQASDSCVDTVEYIIGEDGTLSPIYTQLPSSVNEPILNIIINEAPQPNNSNNFKHIELPTDFNDAKSINSEPETIIILNNNLEAPPSNIPTSFDHLNLPTDINDVFSINNELENPENPENERCNSSADEDDNSGKNESDISLNNTKIRKKRKYSEGWNYNINKYKRLKGQPYQGNKEIAGCWNYNINKPGKFLSNPCNCSLGKKSVAIQCQKMTEEKRLKMFQTFWNTMIGVRGNYMSSSKKLYLEPLWRSTAALYNFFKKEYCNERNLEPPSIFTFMKIFEKLNLSLYLPKKDLCDVCEAYNTKNLSEEDYNIHQTLKLEARHEKEKDKTTTDETVNVYAMDLQSVLLSPKSTVSAMYYKTKLVVYN</sequence>
<organism evidence="2 3">
    <name type="scientific">Psylliodes chrysocephalus</name>
    <dbReference type="NCBI Taxonomy" id="3402493"/>
    <lineage>
        <taxon>Eukaryota</taxon>
        <taxon>Metazoa</taxon>
        <taxon>Ecdysozoa</taxon>
        <taxon>Arthropoda</taxon>
        <taxon>Hexapoda</taxon>
        <taxon>Insecta</taxon>
        <taxon>Pterygota</taxon>
        <taxon>Neoptera</taxon>
        <taxon>Endopterygota</taxon>
        <taxon>Coleoptera</taxon>
        <taxon>Polyphaga</taxon>
        <taxon>Cucujiformia</taxon>
        <taxon>Chrysomeloidea</taxon>
        <taxon>Chrysomelidae</taxon>
        <taxon>Galerucinae</taxon>
        <taxon>Alticini</taxon>
        <taxon>Psylliodes</taxon>
    </lineage>
</organism>
<evidence type="ECO:0000313" key="3">
    <source>
        <dbReference type="Proteomes" id="UP001153636"/>
    </source>
</evidence>
<dbReference type="EMBL" id="OV651823">
    <property type="protein sequence ID" value="CAH1101697.1"/>
    <property type="molecule type" value="Genomic_DNA"/>
</dbReference>
<evidence type="ECO:0000313" key="2">
    <source>
        <dbReference type="EMBL" id="CAH1101697.1"/>
    </source>
</evidence>
<gene>
    <name evidence="2" type="ORF">PSYICH_LOCUS2621</name>
</gene>
<reference evidence="2" key="1">
    <citation type="submission" date="2022-01" db="EMBL/GenBank/DDBJ databases">
        <authorList>
            <person name="King R."/>
        </authorList>
    </citation>
    <scope>NUCLEOTIDE SEQUENCE</scope>
</reference>
<keyword evidence="3" id="KW-1185">Reference proteome</keyword>
<protein>
    <submittedName>
        <fullName evidence="2">Uncharacterized protein</fullName>
    </submittedName>
</protein>
<evidence type="ECO:0000256" key="1">
    <source>
        <dbReference type="SAM" id="MobiDB-lite"/>
    </source>
</evidence>
<name>A0A9P0CDU4_9CUCU</name>
<proteinExistence type="predicted"/>
<feature type="region of interest" description="Disordered" evidence="1">
    <location>
        <begin position="122"/>
        <end position="157"/>
    </location>
</feature>
<accession>A0A9P0CDU4</accession>
<dbReference type="Proteomes" id="UP001153636">
    <property type="component" value="Chromosome 11"/>
</dbReference>
<dbReference type="OrthoDB" id="8026107at2759"/>